<evidence type="ECO:0000256" key="6">
    <source>
        <dbReference type="ARBA" id="ARBA00022989"/>
    </source>
</evidence>
<keyword evidence="7" id="KW-0333">Golgi apparatus</keyword>
<name>A0A7J7UZZ8_PIPKU</name>
<keyword evidence="9" id="KW-0325">Glycoprotein</keyword>
<keyword evidence="5" id="KW-0735">Signal-anchor</keyword>
<dbReference type="InterPro" id="IPR027417">
    <property type="entry name" value="P-loop_NTPase"/>
</dbReference>
<evidence type="ECO:0000256" key="9">
    <source>
        <dbReference type="ARBA" id="ARBA00023180"/>
    </source>
</evidence>
<dbReference type="PANTHER" id="PTHR10704:SF4">
    <property type="entry name" value="CARBOHYDRATE SULFOTRANSFERASE 6"/>
    <property type="match status" value="1"/>
</dbReference>
<evidence type="ECO:0000256" key="12">
    <source>
        <dbReference type="SAM" id="SignalP"/>
    </source>
</evidence>
<feature type="chain" id="PRO_5029789495" description="Sulfotransferase" evidence="12">
    <location>
        <begin position="30"/>
        <end position="399"/>
    </location>
</feature>
<dbReference type="InterPro" id="IPR016469">
    <property type="entry name" value="Carbohydrate_sulfotransferase"/>
</dbReference>
<keyword evidence="4" id="KW-0812">Transmembrane</keyword>
<comment type="similarity">
    <text evidence="2">Belongs to the sulfotransferase 1 family. Gal/GlcNAc/GalNAc subfamily.</text>
</comment>
<dbReference type="GO" id="GO:0006044">
    <property type="term" value="P:N-acetylglucosamine metabolic process"/>
    <property type="evidence" value="ECO:0007669"/>
    <property type="project" value="TreeGrafter"/>
</dbReference>
<keyword evidence="3 11" id="KW-0808">Transferase</keyword>
<evidence type="ECO:0000313" key="15">
    <source>
        <dbReference type="Proteomes" id="UP000558488"/>
    </source>
</evidence>
<evidence type="ECO:0000256" key="5">
    <source>
        <dbReference type="ARBA" id="ARBA00022968"/>
    </source>
</evidence>
<evidence type="ECO:0000259" key="13">
    <source>
        <dbReference type="Pfam" id="PF00685"/>
    </source>
</evidence>
<keyword evidence="10" id="KW-0119">Carbohydrate metabolism</keyword>
<evidence type="ECO:0000256" key="8">
    <source>
        <dbReference type="ARBA" id="ARBA00023136"/>
    </source>
</evidence>
<evidence type="ECO:0000256" key="10">
    <source>
        <dbReference type="ARBA" id="ARBA00023277"/>
    </source>
</evidence>
<evidence type="ECO:0000256" key="3">
    <source>
        <dbReference type="ARBA" id="ARBA00022679"/>
    </source>
</evidence>
<keyword evidence="8" id="KW-0472">Membrane</keyword>
<dbReference type="Proteomes" id="UP000558488">
    <property type="component" value="Unassembled WGS sequence"/>
</dbReference>
<dbReference type="GO" id="GO:0001517">
    <property type="term" value="F:N-acetylglucosamine 6-O-sulfotransferase activity"/>
    <property type="evidence" value="ECO:0007669"/>
    <property type="project" value="UniProtKB-ARBA"/>
</dbReference>
<keyword evidence="6" id="KW-1133">Transmembrane helix</keyword>
<dbReference type="OrthoDB" id="6138663at2759"/>
<gene>
    <name evidence="14" type="ORF">mPipKuh1_002831</name>
</gene>
<dbReference type="Pfam" id="PF00685">
    <property type="entry name" value="Sulfotransfer_1"/>
    <property type="match status" value="1"/>
</dbReference>
<evidence type="ECO:0000256" key="7">
    <source>
        <dbReference type="ARBA" id="ARBA00023034"/>
    </source>
</evidence>
<dbReference type="InterPro" id="IPR051135">
    <property type="entry name" value="Gal/GlcNAc/GalNAc_ST"/>
</dbReference>
<dbReference type="AlphaFoldDB" id="A0A7J7UZZ8"/>
<dbReference type="EMBL" id="JACAGB010000017">
    <property type="protein sequence ID" value="KAF6318316.1"/>
    <property type="molecule type" value="Genomic_DNA"/>
</dbReference>
<evidence type="ECO:0000256" key="2">
    <source>
        <dbReference type="ARBA" id="ARBA00005530"/>
    </source>
</evidence>
<dbReference type="GO" id="GO:0005975">
    <property type="term" value="P:carbohydrate metabolic process"/>
    <property type="evidence" value="ECO:0007669"/>
    <property type="project" value="InterPro"/>
</dbReference>
<organism evidence="14 15">
    <name type="scientific">Pipistrellus kuhlii</name>
    <name type="common">Kuhl's pipistrelle</name>
    <dbReference type="NCBI Taxonomy" id="59472"/>
    <lineage>
        <taxon>Eukaryota</taxon>
        <taxon>Metazoa</taxon>
        <taxon>Chordata</taxon>
        <taxon>Craniata</taxon>
        <taxon>Vertebrata</taxon>
        <taxon>Euteleostomi</taxon>
        <taxon>Mammalia</taxon>
        <taxon>Eutheria</taxon>
        <taxon>Laurasiatheria</taxon>
        <taxon>Chiroptera</taxon>
        <taxon>Yangochiroptera</taxon>
        <taxon>Vespertilionidae</taxon>
        <taxon>Pipistrellus</taxon>
    </lineage>
</organism>
<feature type="signal peptide" evidence="12">
    <location>
        <begin position="1"/>
        <end position="29"/>
    </location>
</feature>
<evidence type="ECO:0000313" key="14">
    <source>
        <dbReference type="EMBL" id="KAF6318316.1"/>
    </source>
</evidence>
<accession>A0A7J7UZZ8</accession>
<dbReference type="PANTHER" id="PTHR10704">
    <property type="entry name" value="CARBOHYDRATE SULFOTRANSFERASE"/>
    <property type="match status" value="1"/>
</dbReference>
<dbReference type="Gene3D" id="3.40.50.300">
    <property type="entry name" value="P-loop containing nucleotide triphosphate hydrolases"/>
    <property type="match status" value="1"/>
</dbReference>
<proteinExistence type="inferred from homology"/>
<dbReference type="FunFam" id="3.40.50.300:FF:000703">
    <property type="entry name" value="Sulfotransferase"/>
    <property type="match status" value="1"/>
</dbReference>
<protein>
    <recommendedName>
        <fullName evidence="11">Sulfotransferase</fullName>
        <ecNumber evidence="11">2.8.2.-</ecNumber>
    </recommendedName>
</protein>
<evidence type="ECO:0000256" key="1">
    <source>
        <dbReference type="ARBA" id="ARBA00004323"/>
    </source>
</evidence>
<sequence>MWLPRISSTTVTALLLAQTCLLLFLVSRPRPTSPAAGGEGDRVHVLVLSSWRSGSSFVGQLFSQHPDVFYLMEPAWHVWSTLPQGSAPALHMAVRDLVRSVFLCDMDVFDAYLPLRRNLSDLFQWAVSRALCSPPACSAFPRGAISSEAVCKPLCARRPFGLAREACRSYSHVVLKEVRFFNLQVLYPLLSDPALNLRVVHLVRDPRAVLRSRERTAKALARDNGIVLGTNGTWVLADPGLRVVREVCRSHVRIAEAAARKPPPFLRGRYRLVRFEDLVRAPLPEIRALYAFAGLSLTPQLEAWVHNITHGPGPGGRREAFLTTSRDALNVSQAWRHALPFAKIRRVQELCAGALQLLGYRPVFSEQEQRDLALDLVLPRGGASSSFSWASSSDAHPGP</sequence>
<evidence type="ECO:0000256" key="4">
    <source>
        <dbReference type="ARBA" id="ARBA00022692"/>
    </source>
</evidence>
<keyword evidence="12" id="KW-0732">Signal</keyword>
<evidence type="ECO:0000256" key="11">
    <source>
        <dbReference type="RuleBase" id="RU361155"/>
    </source>
</evidence>
<feature type="domain" description="Sulfotransferase" evidence="13">
    <location>
        <begin position="44"/>
        <end position="300"/>
    </location>
</feature>
<comment type="subcellular location">
    <subcellularLocation>
        <location evidence="1">Golgi apparatus membrane</location>
        <topology evidence="1">Single-pass type II membrane protein</topology>
    </subcellularLocation>
</comment>
<dbReference type="GO" id="GO:0006790">
    <property type="term" value="P:sulfur compound metabolic process"/>
    <property type="evidence" value="ECO:0007669"/>
    <property type="project" value="TreeGrafter"/>
</dbReference>
<dbReference type="GO" id="GO:0000139">
    <property type="term" value="C:Golgi membrane"/>
    <property type="evidence" value="ECO:0007669"/>
    <property type="project" value="UniProtKB-SubCell"/>
</dbReference>
<dbReference type="GO" id="GO:0018146">
    <property type="term" value="P:keratan sulfate proteoglycan biosynthetic process"/>
    <property type="evidence" value="ECO:0007669"/>
    <property type="project" value="TreeGrafter"/>
</dbReference>
<comment type="caution">
    <text evidence="14">The sequence shown here is derived from an EMBL/GenBank/DDBJ whole genome shotgun (WGS) entry which is preliminary data.</text>
</comment>
<reference evidence="14 15" key="1">
    <citation type="journal article" date="2020" name="Nature">
        <title>Six reference-quality genomes reveal evolution of bat adaptations.</title>
        <authorList>
            <person name="Jebb D."/>
            <person name="Huang Z."/>
            <person name="Pippel M."/>
            <person name="Hughes G.M."/>
            <person name="Lavrichenko K."/>
            <person name="Devanna P."/>
            <person name="Winkler S."/>
            <person name="Jermiin L.S."/>
            <person name="Skirmuntt E.C."/>
            <person name="Katzourakis A."/>
            <person name="Burkitt-Gray L."/>
            <person name="Ray D.A."/>
            <person name="Sullivan K.A.M."/>
            <person name="Roscito J.G."/>
            <person name="Kirilenko B.M."/>
            <person name="Davalos L.M."/>
            <person name="Corthals A.P."/>
            <person name="Power M.L."/>
            <person name="Jones G."/>
            <person name="Ransome R.D."/>
            <person name="Dechmann D.K.N."/>
            <person name="Locatelli A.G."/>
            <person name="Puechmaille S.J."/>
            <person name="Fedrigo O."/>
            <person name="Jarvis E.D."/>
            <person name="Hiller M."/>
            <person name="Vernes S.C."/>
            <person name="Myers E.W."/>
            <person name="Teeling E.C."/>
        </authorList>
    </citation>
    <scope>NUCLEOTIDE SEQUENCE [LARGE SCALE GENOMIC DNA]</scope>
    <source>
        <strain evidence="14">MPipKuh1</strain>
        <tissue evidence="14">Flight muscle</tissue>
    </source>
</reference>
<dbReference type="PIRSF" id="PIRSF005883">
    <property type="entry name" value="Carbohydrate_sulfotransferase"/>
    <property type="match status" value="1"/>
</dbReference>
<dbReference type="InterPro" id="IPR000863">
    <property type="entry name" value="Sulfotransferase_dom"/>
</dbReference>
<dbReference type="SUPFAM" id="SSF52540">
    <property type="entry name" value="P-loop containing nucleoside triphosphate hydrolases"/>
    <property type="match status" value="1"/>
</dbReference>
<dbReference type="EC" id="2.8.2.-" evidence="11"/>
<keyword evidence="15" id="KW-1185">Reference proteome</keyword>